<accession>A0A645AM17</accession>
<proteinExistence type="inferred from homology"/>
<dbReference type="SUPFAM" id="SSF52540">
    <property type="entry name" value="P-loop containing nucleoside triphosphate hydrolases"/>
    <property type="match status" value="1"/>
</dbReference>
<dbReference type="InterPro" id="IPR053905">
    <property type="entry name" value="EF-G-like_DII"/>
</dbReference>
<dbReference type="Pfam" id="PF16658">
    <property type="entry name" value="RF3_C"/>
    <property type="match status" value="1"/>
</dbReference>
<dbReference type="InterPro" id="IPR027417">
    <property type="entry name" value="P-loop_NTPase"/>
</dbReference>
<dbReference type="NCBIfam" id="TIGR00503">
    <property type="entry name" value="prfC"/>
    <property type="match status" value="1"/>
</dbReference>
<evidence type="ECO:0000256" key="5">
    <source>
        <dbReference type="ARBA" id="ARBA00022917"/>
    </source>
</evidence>
<dbReference type="AlphaFoldDB" id="A0A645AM17"/>
<dbReference type="InterPro" id="IPR032090">
    <property type="entry name" value="RF3_C"/>
</dbReference>
<name>A0A645AM17_9ZZZZ</name>
<dbReference type="FunFam" id="3.30.70.3280:FF:000001">
    <property type="entry name" value="Peptide chain release factor 3"/>
    <property type="match status" value="1"/>
</dbReference>
<dbReference type="PRINTS" id="PR00315">
    <property type="entry name" value="ELONGATNFCT"/>
</dbReference>
<dbReference type="InterPro" id="IPR004548">
    <property type="entry name" value="PrfC"/>
</dbReference>
<evidence type="ECO:0000256" key="1">
    <source>
        <dbReference type="ARBA" id="ARBA00004496"/>
    </source>
</evidence>
<evidence type="ECO:0000256" key="6">
    <source>
        <dbReference type="ARBA" id="ARBA00023134"/>
    </source>
</evidence>
<dbReference type="InterPro" id="IPR035647">
    <property type="entry name" value="EFG_III/V"/>
</dbReference>
<gene>
    <name evidence="8" type="primary">prfC_18</name>
    <name evidence="8" type="ORF">SDC9_100547</name>
</gene>
<dbReference type="InterPro" id="IPR031157">
    <property type="entry name" value="G_TR_CS"/>
</dbReference>
<organism evidence="8">
    <name type="scientific">bioreactor metagenome</name>
    <dbReference type="NCBI Taxonomy" id="1076179"/>
    <lineage>
        <taxon>unclassified sequences</taxon>
        <taxon>metagenomes</taxon>
        <taxon>ecological metagenomes</taxon>
    </lineage>
</organism>
<dbReference type="SUPFAM" id="SSF50447">
    <property type="entry name" value="Translation proteins"/>
    <property type="match status" value="1"/>
</dbReference>
<dbReference type="PROSITE" id="PS51722">
    <property type="entry name" value="G_TR_2"/>
    <property type="match status" value="1"/>
</dbReference>
<evidence type="ECO:0000313" key="8">
    <source>
        <dbReference type="EMBL" id="MPM53778.1"/>
    </source>
</evidence>
<dbReference type="HAMAP" id="MF_00072">
    <property type="entry name" value="Rel_fac_3"/>
    <property type="match status" value="1"/>
</dbReference>
<reference evidence="8" key="1">
    <citation type="submission" date="2019-08" db="EMBL/GenBank/DDBJ databases">
        <authorList>
            <person name="Kucharzyk K."/>
            <person name="Murdoch R.W."/>
            <person name="Higgins S."/>
            <person name="Loffler F."/>
        </authorList>
    </citation>
    <scope>NUCLEOTIDE SEQUENCE</scope>
</reference>
<dbReference type="SUPFAM" id="SSF54980">
    <property type="entry name" value="EF-G C-terminal domain-like"/>
    <property type="match status" value="1"/>
</dbReference>
<dbReference type="FunFam" id="2.40.30.10:FF:000040">
    <property type="entry name" value="Peptide chain release factor 3"/>
    <property type="match status" value="1"/>
</dbReference>
<dbReference type="GO" id="GO:0003924">
    <property type="term" value="F:GTPase activity"/>
    <property type="evidence" value="ECO:0007669"/>
    <property type="project" value="InterPro"/>
</dbReference>
<comment type="similarity">
    <text evidence="2">Belongs to the TRAFAC class translation factor GTPase superfamily. Classic translation factor GTPase family. PrfC subfamily.</text>
</comment>
<dbReference type="GO" id="GO:0005829">
    <property type="term" value="C:cytosol"/>
    <property type="evidence" value="ECO:0007669"/>
    <property type="project" value="TreeGrafter"/>
</dbReference>
<dbReference type="InterPro" id="IPR009000">
    <property type="entry name" value="Transl_B-barrel_sf"/>
</dbReference>
<dbReference type="CDD" id="cd04169">
    <property type="entry name" value="RF3"/>
    <property type="match status" value="1"/>
</dbReference>
<evidence type="ECO:0000256" key="4">
    <source>
        <dbReference type="ARBA" id="ARBA00022741"/>
    </source>
</evidence>
<dbReference type="Gene3D" id="2.40.30.10">
    <property type="entry name" value="Translation factors"/>
    <property type="match status" value="1"/>
</dbReference>
<keyword evidence="3" id="KW-0963">Cytoplasm</keyword>
<keyword evidence="6" id="KW-0342">GTP-binding</keyword>
<dbReference type="NCBIfam" id="TIGR00231">
    <property type="entry name" value="small_GTP"/>
    <property type="match status" value="1"/>
</dbReference>
<dbReference type="Gene3D" id="3.30.70.3280">
    <property type="entry name" value="Peptide chain release factor 3, domain III"/>
    <property type="match status" value="1"/>
</dbReference>
<dbReference type="InterPro" id="IPR041732">
    <property type="entry name" value="RF3_GTP-bd"/>
</dbReference>
<evidence type="ECO:0000259" key="7">
    <source>
        <dbReference type="PROSITE" id="PS51722"/>
    </source>
</evidence>
<dbReference type="GO" id="GO:0016150">
    <property type="term" value="F:translation release factor activity, codon nonspecific"/>
    <property type="evidence" value="ECO:0007669"/>
    <property type="project" value="TreeGrafter"/>
</dbReference>
<protein>
    <submittedName>
        <fullName evidence="8">Peptide chain release factor 3</fullName>
    </submittedName>
</protein>
<feature type="domain" description="Tr-type G" evidence="7">
    <location>
        <begin position="35"/>
        <end position="304"/>
    </location>
</feature>
<keyword evidence="5" id="KW-0648">Protein biosynthesis</keyword>
<dbReference type="Pfam" id="PF22042">
    <property type="entry name" value="EF-G_D2"/>
    <property type="match status" value="1"/>
</dbReference>
<dbReference type="Pfam" id="PF00009">
    <property type="entry name" value="GTP_EFTU"/>
    <property type="match status" value="1"/>
</dbReference>
<dbReference type="PROSITE" id="PS00301">
    <property type="entry name" value="G_TR_1"/>
    <property type="match status" value="1"/>
</dbReference>
<comment type="caution">
    <text evidence="8">The sequence shown here is derived from an EMBL/GenBank/DDBJ whole genome shotgun (WGS) entry which is preliminary data.</text>
</comment>
<evidence type="ECO:0000256" key="2">
    <source>
        <dbReference type="ARBA" id="ARBA00009978"/>
    </source>
</evidence>
<evidence type="ECO:0000256" key="3">
    <source>
        <dbReference type="ARBA" id="ARBA00022490"/>
    </source>
</evidence>
<dbReference type="FunFam" id="3.40.50.300:FF:000542">
    <property type="entry name" value="Peptide chain release factor 3"/>
    <property type="match status" value="1"/>
</dbReference>
<dbReference type="EMBL" id="VSSQ01014497">
    <property type="protein sequence ID" value="MPM53778.1"/>
    <property type="molecule type" value="Genomic_DNA"/>
</dbReference>
<dbReference type="CDD" id="cd16259">
    <property type="entry name" value="RF3_III"/>
    <property type="match status" value="1"/>
</dbReference>
<keyword evidence="4" id="KW-0547">Nucleotide-binding</keyword>
<dbReference type="InterPro" id="IPR000795">
    <property type="entry name" value="T_Tr_GTP-bd_dom"/>
</dbReference>
<dbReference type="Gene3D" id="3.40.50.300">
    <property type="entry name" value="P-loop containing nucleotide triphosphate hydrolases"/>
    <property type="match status" value="1"/>
</dbReference>
<comment type="subcellular location">
    <subcellularLocation>
        <location evidence="1">Cytoplasm</location>
    </subcellularLocation>
</comment>
<dbReference type="InterPro" id="IPR005225">
    <property type="entry name" value="Small_GTP-bd"/>
</dbReference>
<dbReference type="PANTHER" id="PTHR43556">
    <property type="entry name" value="PEPTIDE CHAIN RELEASE FACTOR RF3"/>
    <property type="match status" value="1"/>
</dbReference>
<dbReference type="InterPro" id="IPR038467">
    <property type="entry name" value="RF3_dom_3_sf"/>
</dbReference>
<dbReference type="PANTHER" id="PTHR43556:SF2">
    <property type="entry name" value="PEPTIDE CHAIN RELEASE FACTOR RF3"/>
    <property type="match status" value="1"/>
</dbReference>
<sequence length="550" mass="62114">MLRAKRTRSAFLTFTIEIFGKKGKNMTHTLADKVKARRTFAIISHPDAGKTTITEQLLLFGGAIRQAGTVKGKKSGKFAKSDWMDIEKQRGISVTSSVMQVDYDGKQINILDTPGHEDFSEDTYRTLMAVDSAVMVIDSGKGIEPQTKKLFKVCSMRGIPIFTFINKLDRDGREPMDLIAELEEVLEIDAYPMNWPMGMGKNLLGLYDIYNNRVELTHPEENEDNDFLPLNEDGEIEGDYQVTQSTIYTQAVEDVQLLKEAGNDFSEEAIAAGKLTPVFFGSALTGFGVQTFLDAFVDFAPSPSEHLTVADEIVEPTDENFTGFIFKIQANMNPAHRDRIAFVRVCSGEFKPGMDVFVTRTGKKIKLAHTTQFMADSREQVQTAVAGDIIGLYDTGNFQIGDTIHEGKKALEFEALPQFTPELFMKVTPKNVMKQKSFHKGVQQLVQEGAIQLYKTYHTEDYILGAVGQLQFEVFQYRLLHEYNAEVEMTPMGSKIARWIDPEDLDPNMSSSRNLLCRDRFGDPVFLFENQFAMRWFEDKYPEVKLTSLL</sequence>
<dbReference type="GO" id="GO:0005525">
    <property type="term" value="F:GTP binding"/>
    <property type="evidence" value="ECO:0007669"/>
    <property type="project" value="UniProtKB-KW"/>
</dbReference>
<dbReference type="NCBIfam" id="NF001964">
    <property type="entry name" value="PRK00741.1"/>
    <property type="match status" value="1"/>
</dbReference>